<evidence type="ECO:0000256" key="1">
    <source>
        <dbReference type="SAM" id="MobiDB-lite"/>
    </source>
</evidence>
<sequence>MAKPPEGQPSPESDKEHRAKRGAVKNFGDTVATSEQPSLFEFAHDYPINLWSFKIPGLGKKGRLCNHKRLDKFSKSGEAAYFKLLKCKRIECPSCWLDWARRTTFELALKIEAYARANNKRPIAAIMSVPPDKVTTWNWSGINMSLFRRGYRRIHNKGVGGGVVVFHPYRLNAYARGRWLRAGNGRCKKRGNGDVAIWRWVRARVQLGENLYSFVKLGPHAHVIGFGEAHPHSCKDYVIKFEGGYRHPEPLALKNVVGYLFYLSTHAGVLDHLKAYKRHRSKKGELTVRKQKTHTIREFGNLFRINPKELLGEAGFNALASEIATMLGMEWKDGELGYPAFHKELDTSGKEIEWVPIYQLGTFLNNEAWLTSLSYFQTKFWLSIYKFMREYRHPPEIGDIKPPPDIACYIEREGLVDVD</sequence>
<evidence type="ECO:0000313" key="2">
    <source>
        <dbReference type="EMBL" id="GAI68902.1"/>
    </source>
</evidence>
<accession>X1QK90</accession>
<dbReference type="EMBL" id="BARW01000047">
    <property type="protein sequence ID" value="GAI68902.1"/>
    <property type="molecule type" value="Genomic_DNA"/>
</dbReference>
<organism evidence="2">
    <name type="scientific">marine sediment metagenome</name>
    <dbReference type="NCBI Taxonomy" id="412755"/>
    <lineage>
        <taxon>unclassified sequences</taxon>
        <taxon>metagenomes</taxon>
        <taxon>ecological metagenomes</taxon>
    </lineage>
</organism>
<gene>
    <name evidence="2" type="ORF">S12H4_00436</name>
</gene>
<comment type="caution">
    <text evidence="2">The sequence shown here is derived from an EMBL/GenBank/DDBJ whole genome shotgun (WGS) entry which is preliminary data.</text>
</comment>
<protein>
    <submittedName>
        <fullName evidence="2">Uncharacterized protein</fullName>
    </submittedName>
</protein>
<proteinExistence type="predicted"/>
<dbReference type="AlphaFoldDB" id="X1QK90"/>
<reference evidence="2" key="1">
    <citation type="journal article" date="2014" name="Front. Microbiol.">
        <title>High frequency of phylogenetically diverse reductive dehalogenase-homologous genes in deep subseafloor sedimentary metagenomes.</title>
        <authorList>
            <person name="Kawai M."/>
            <person name="Futagami T."/>
            <person name="Toyoda A."/>
            <person name="Takaki Y."/>
            <person name="Nishi S."/>
            <person name="Hori S."/>
            <person name="Arai W."/>
            <person name="Tsubouchi T."/>
            <person name="Morono Y."/>
            <person name="Uchiyama I."/>
            <person name="Ito T."/>
            <person name="Fujiyama A."/>
            <person name="Inagaki F."/>
            <person name="Takami H."/>
        </authorList>
    </citation>
    <scope>NUCLEOTIDE SEQUENCE</scope>
    <source>
        <strain evidence="2">Expedition CK06-06</strain>
    </source>
</reference>
<name>X1QK90_9ZZZZ</name>
<feature type="region of interest" description="Disordered" evidence="1">
    <location>
        <begin position="1"/>
        <end position="27"/>
    </location>
</feature>